<comment type="caution">
    <text evidence="2">The sequence shown here is derived from an EMBL/GenBank/DDBJ whole genome shotgun (WGS) entry which is preliminary data.</text>
</comment>
<gene>
    <name evidence="2" type="ORF">ACFONP_10155</name>
</gene>
<sequence length="321" mass="34291">MAGFDLPFPQTDEKLRTAEGESLRSRLVERVRGLRGDPLTMLAVTAALFFLFDAALHGLCGGGAEGFCGAPRQGAFSLLVLATLVACGFFVREAFGRYLFHRTQVLAAVVAALPLAHLLTTDHRPQEAAVADDKEALAYIGELEAALSASEADRQTLSFRIAALQTRIDQQQRTIDAMPAPLDTQAVADIAAAKAAEVLAEGTLTEDEAAEAAPPRVDEPPLNAAEIARRNAALKTVGPRIAAIGPVDRPALTEPVALSPEMAEVAGRLQLDERERAILATDESQQTCIATRLAERGPLAAMNHRLNPDRFAAYLSSCFDQ</sequence>
<keyword evidence="3" id="KW-1185">Reference proteome</keyword>
<feature type="transmembrane region" description="Helical" evidence="1">
    <location>
        <begin position="39"/>
        <end position="59"/>
    </location>
</feature>
<accession>A0ABV7MEM8</accession>
<dbReference type="EMBL" id="JBHRVA010000003">
    <property type="protein sequence ID" value="MFC3303094.1"/>
    <property type="molecule type" value="Genomic_DNA"/>
</dbReference>
<organism evidence="2 3">
    <name type="scientific">Parvularcula lutaonensis</name>
    <dbReference type="NCBI Taxonomy" id="491923"/>
    <lineage>
        <taxon>Bacteria</taxon>
        <taxon>Pseudomonadati</taxon>
        <taxon>Pseudomonadota</taxon>
        <taxon>Alphaproteobacteria</taxon>
        <taxon>Parvularculales</taxon>
        <taxon>Parvularculaceae</taxon>
        <taxon>Parvularcula</taxon>
    </lineage>
</organism>
<keyword evidence="1" id="KW-0472">Membrane</keyword>
<name>A0ABV7MEM8_9PROT</name>
<proteinExistence type="predicted"/>
<keyword evidence="1" id="KW-0812">Transmembrane</keyword>
<keyword evidence="1" id="KW-1133">Transmembrane helix</keyword>
<feature type="transmembrane region" description="Helical" evidence="1">
    <location>
        <begin position="74"/>
        <end position="91"/>
    </location>
</feature>
<evidence type="ECO:0000313" key="2">
    <source>
        <dbReference type="EMBL" id="MFC3303094.1"/>
    </source>
</evidence>
<evidence type="ECO:0000256" key="1">
    <source>
        <dbReference type="SAM" id="Phobius"/>
    </source>
</evidence>
<dbReference type="Proteomes" id="UP001595607">
    <property type="component" value="Unassembled WGS sequence"/>
</dbReference>
<reference evidence="3" key="1">
    <citation type="journal article" date="2019" name="Int. J. Syst. Evol. Microbiol.">
        <title>The Global Catalogue of Microorganisms (GCM) 10K type strain sequencing project: providing services to taxonomists for standard genome sequencing and annotation.</title>
        <authorList>
            <consortium name="The Broad Institute Genomics Platform"/>
            <consortium name="The Broad Institute Genome Sequencing Center for Infectious Disease"/>
            <person name="Wu L."/>
            <person name="Ma J."/>
        </authorList>
    </citation>
    <scope>NUCLEOTIDE SEQUENCE [LARGE SCALE GENOMIC DNA]</scope>
    <source>
        <strain evidence="3">KCTC 22245</strain>
    </source>
</reference>
<dbReference type="RefSeq" id="WP_189575292.1">
    <property type="nucleotide sequence ID" value="NZ_BMXU01000002.1"/>
</dbReference>
<evidence type="ECO:0000313" key="3">
    <source>
        <dbReference type="Proteomes" id="UP001595607"/>
    </source>
</evidence>
<protein>
    <submittedName>
        <fullName evidence="2">Uncharacterized protein</fullName>
    </submittedName>
</protein>